<dbReference type="RefSeq" id="XP_024703049.1">
    <property type="nucleotide sequence ID" value="XM_024849377.1"/>
</dbReference>
<accession>A0A2I2G4E4</accession>
<dbReference type="GeneID" id="36557076"/>
<dbReference type="EMBL" id="MSFO01000005">
    <property type="protein sequence ID" value="PLB47747.1"/>
    <property type="molecule type" value="Genomic_DNA"/>
</dbReference>
<sequence>MGLLSSRSLKRLQELLELLNSLLLILNPSETVVEKLIDSSNISDRHGVTKVGGPLRSLKKKGVTSQEIAEKTG</sequence>
<proteinExistence type="predicted"/>
<organism evidence="1 2">
    <name type="scientific">Aspergillus steynii IBT 23096</name>
    <dbReference type="NCBI Taxonomy" id="1392250"/>
    <lineage>
        <taxon>Eukaryota</taxon>
        <taxon>Fungi</taxon>
        <taxon>Dikarya</taxon>
        <taxon>Ascomycota</taxon>
        <taxon>Pezizomycotina</taxon>
        <taxon>Eurotiomycetes</taxon>
        <taxon>Eurotiomycetidae</taxon>
        <taxon>Eurotiales</taxon>
        <taxon>Aspergillaceae</taxon>
        <taxon>Aspergillus</taxon>
        <taxon>Aspergillus subgen. Circumdati</taxon>
    </lineage>
</organism>
<dbReference type="VEuPathDB" id="FungiDB:P170DRAFT_437486"/>
<reference evidence="1 2" key="1">
    <citation type="submission" date="2016-12" db="EMBL/GenBank/DDBJ databases">
        <title>The genomes of Aspergillus section Nigri reveals drivers in fungal speciation.</title>
        <authorList>
            <consortium name="DOE Joint Genome Institute"/>
            <person name="Vesth T.C."/>
            <person name="Nybo J."/>
            <person name="Theobald S."/>
            <person name="Brandl J."/>
            <person name="Frisvad J.C."/>
            <person name="Nielsen K.F."/>
            <person name="Lyhne E.K."/>
            <person name="Kogle M.E."/>
            <person name="Kuo A."/>
            <person name="Riley R."/>
            <person name="Clum A."/>
            <person name="Nolan M."/>
            <person name="Lipzen A."/>
            <person name="Salamov A."/>
            <person name="Henrissat B."/>
            <person name="Wiebenga A."/>
            <person name="De Vries R.P."/>
            <person name="Grigoriev I.V."/>
            <person name="Mortensen U.H."/>
            <person name="Andersen M.R."/>
            <person name="Baker S.E."/>
        </authorList>
    </citation>
    <scope>NUCLEOTIDE SEQUENCE [LARGE SCALE GENOMIC DNA]</scope>
    <source>
        <strain evidence="1 2">IBT 23096</strain>
    </source>
</reference>
<gene>
    <name evidence="1" type="ORF">P170DRAFT_437486</name>
</gene>
<name>A0A2I2G4E4_9EURO</name>
<dbReference type="AlphaFoldDB" id="A0A2I2G4E4"/>
<protein>
    <submittedName>
        <fullName evidence="1">Uncharacterized protein</fullName>
    </submittedName>
</protein>
<evidence type="ECO:0000313" key="2">
    <source>
        <dbReference type="Proteomes" id="UP000234275"/>
    </source>
</evidence>
<dbReference type="Proteomes" id="UP000234275">
    <property type="component" value="Unassembled WGS sequence"/>
</dbReference>
<evidence type="ECO:0000313" key="1">
    <source>
        <dbReference type="EMBL" id="PLB47747.1"/>
    </source>
</evidence>
<comment type="caution">
    <text evidence="1">The sequence shown here is derived from an EMBL/GenBank/DDBJ whole genome shotgun (WGS) entry which is preliminary data.</text>
</comment>
<keyword evidence="2" id="KW-1185">Reference proteome</keyword>